<name>A0A917R7G6_9ACTN</name>
<reference evidence="1" key="1">
    <citation type="journal article" date="2014" name="Int. J. Syst. Evol. Microbiol.">
        <title>Complete genome sequence of Corynebacterium casei LMG S-19264T (=DSM 44701T), isolated from a smear-ripened cheese.</title>
        <authorList>
            <consortium name="US DOE Joint Genome Institute (JGI-PGF)"/>
            <person name="Walter F."/>
            <person name="Albersmeier A."/>
            <person name="Kalinowski J."/>
            <person name="Ruckert C."/>
        </authorList>
    </citation>
    <scope>NUCLEOTIDE SEQUENCE</scope>
    <source>
        <strain evidence="1">JCM 13064</strain>
    </source>
</reference>
<evidence type="ECO:0000313" key="1">
    <source>
        <dbReference type="EMBL" id="GGK93892.1"/>
    </source>
</evidence>
<dbReference type="Proteomes" id="UP000645217">
    <property type="component" value="Unassembled WGS sequence"/>
</dbReference>
<protein>
    <submittedName>
        <fullName evidence="1">Uncharacterized protein</fullName>
    </submittedName>
</protein>
<dbReference type="RefSeq" id="WP_189164572.1">
    <property type="nucleotide sequence ID" value="NZ_BMNT01000021.1"/>
</dbReference>
<dbReference type="EMBL" id="BMNT01000021">
    <property type="protein sequence ID" value="GGK93892.1"/>
    <property type="molecule type" value="Genomic_DNA"/>
</dbReference>
<reference evidence="1" key="2">
    <citation type="submission" date="2020-09" db="EMBL/GenBank/DDBJ databases">
        <authorList>
            <person name="Sun Q."/>
            <person name="Ohkuma M."/>
        </authorList>
    </citation>
    <scope>NUCLEOTIDE SEQUENCE</scope>
    <source>
        <strain evidence="1">JCM 13064</strain>
    </source>
</reference>
<comment type="caution">
    <text evidence="1">The sequence shown here is derived from an EMBL/GenBank/DDBJ whole genome shotgun (WGS) entry which is preliminary data.</text>
</comment>
<keyword evidence="2" id="KW-1185">Reference proteome</keyword>
<evidence type="ECO:0000313" key="2">
    <source>
        <dbReference type="Proteomes" id="UP000645217"/>
    </source>
</evidence>
<gene>
    <name evidence="1" type="ORF">GCM10007964_40350</name>
</gene>
<accession>A0A917R7G6</accession>
<organism evidence="1 2">
    <name type="scientific">Sphaerisporangium melleum</name>
    <dbReference type="NCBI Taxonomy" id="321316"/>
    <lineage>
        <taxon>Bacteria</taxon>
        <taxon>Bacillati</taxon>
        <taxon>Actinomycetota</taxon>
        <taxon>Actinomycetes</taxon>
        <taxon>Streptosporangiales</taxon>
        <taxon>Streptosporangiaceae</taxon>
        <taxon>Sphaerisporangium</taxon>
    </lineage>
</organism>
<sequence>MLVVLTLRPMRGRTLKETAVDGNRLLAMLPRQWDKEFMQTAGFIAIRISTEEEIRTAHVHAQVVSVLANPELGPWRLVSYETLLRDPNPPRALVPVATARQVDQHAAWN</sequence>
<proteinExistence type="predicted"/>
<dbReference type="AlphaFoldDB" id="A0A917R7G6"/>